<dbReference type="SUPFAM" id="SSF54928">
    <property type="entry name" value="RNA-binding domain, RBD"/>
    <property type="match status" value="1"/>
</dbReference>
<dbReference type="GO" id="GO:0005634">
    <property type="term" value="C:nucleus"/>
    <property type="evidence" value="ECO:0007669"/>
    <property type="project" value="UniProtKB-SubCell"/>
</dbReference>
<dbReference type="InterPro" id="IPR012921">
    <property type="entry name" value="SPOC_C"/>
</dbReference>
<evidence type="ECO:0000256" key="5">
    <source>
        <dbReference type="SAM" id="MobiDB-lite"/>
    </source>
</evidence>
<dbReference type="InterPro" id="IPR012677">
    <property type="entry name" value="Nucleotide-bd_a/b_plait_sf"/>
</dbReference>
<keyword evidence="3" id="KW-0539">Nucleus</keyword>
<organism evidence="7 8">
    <name type="scientific">Ilex paraguariensis</name>
    <name type="common">yerba mate</name>
    <dbReference type="NCBI Taxonomy" id="185542"/>
    <lineage>
        <taxon>Eukaryota</taxon>
        <taxon>Viridiplantae</taxon>
        <taxon>Streptophyta</taxon>
        <taxon>Embryophyta</taxon>
        <taxon>Tracheophyta</taxon>
        <taxon>Spermatophyta</taxon>
        <taxon>Magnoliopsida</taxon>
        <taxon>eudicotyledons</taxon>
        <taxon>Gunneridae</taxon>
        <taxon>Pentapetalae</taxon>
        <taxon>asterids</taxon>
        <taxon>campanulids</taxon>
        <taxon>Aquifoliales</taxon>
        <taxon>Aquifoliaceae</taxon>
        <taxon>Ilex</taxon>
    </lineage>
</organism>
<evidence type="ECO:0000313" key="7">
    <source>
        <dbReference type="EMBL" id="CAK9148595.1"/>
    </source>
</evidence>
<reference evidence="7 8" key="1">
    <citation type="submission" date="2024-02" db="EMBL/GenBank/DDBJ databases">
        <authorList>
            <person name="Vignale AGUSTIN F."/>
            <person name="Sosa J E."/>
            <person name="Modenutti C."/>
        </authorList>
    </citation>
    <scope>NUCLEOTIDE SEQUENCE [LARGE SCALE GENOMIC DNA]</scope>
</reference>
<evidence type="ECO:0000256" key="4">
    <source>
        <dbReference type="PROSITE-ProRule" id="PRU00176"/>
    </source>
</evidence>
<evidence type="ECO:0000256" key="1">
    <source>
        <dbReference type="ARBA" id="ARBA00004123"/>
    </source>
</evidence>
<dbReference type="Pfam" id="PF00076">
    <property type="entry name" value="RRM_1"/>
    <property type="match status" value="1"/>
</dbReference>
<evidence type="ECO:0000313" key="8">
    <source>
        <dbReference type="Proteomes" id="UP001642360"/>
    </source>
</evidence>
<dbReference type="PANTHER" id="PTHR23189">
    <property type="entry name" value="RNA RECOGNITION MOTIF-CONTAINING"/>
    <property type="match status" value="1"/>
</dbReference>
<comment type="subcellular location">
    <subcellularLocation>
        <location evidence="1">Nucleus</location>
    </subcellularLocation>
</comment>
<sequence>MHSQSSGGQKVDGQPSKVLWISYPPPVHVDEQMLHNAMILFGEIERITCFAGRNYSFVEFRSVDEARLAKEGLQGKLFNDPRILIEFSSSEFAPSKDCSGFYQGIKGPRPDMFDNGLPFRPAQMDIYKHNRPMLPNYFPGSLPPRGVHGPDMLMRPLGPQGSFESILPGPEFRDLATVNKLQFTNPNNVMSGPNWRRSPPTAGMLRSPSAVMKLPSRTTSSGWDVFDANQPERESKRLRTDSSGYDAPHPFRKMNDRGQILDQLYKLAPPGDGGSSVQIATFQGNEGLGPVDARVTAAGTGQDHGHVWRGIIAKGGTPVCRARCVPMGEGIGSEMPEVVNCSARAGLDILTNHYAGAVGFSIVFFLPDSEEDFASYTEFLRYLGTKNRAGVAKFDDGTTLFLVPLSDFLTKVLNVAGPERLYGVVFHFPDPSGSSMMSQSLQADYISRQHTPPSQSQYAFTPQEGRVLQVDYNRVPHEDPKPLSNPLGPLTINSMNHVHPVLPVTSISVSQAGVTLTPELIATLSSFLPAKEKFTLSEITSISVSQAGVTLTPELIATLSSFLPAKEKFSLSESAQPIVGSSTLRPLLTSTAVPHNGGVSSKPLANFAIPASAQFAVSPQLDHQHQQVMLQDSQTSNGMGYGTGGFTLQGSTVQQPLNAVTLPNVVHGSSFSEQHTVMPVVSDQVNLDVMNQVQQLQSAPYGSDQGTSEVEDKNERYRSTLQLAANLLFQIKQQQQHPGAHPVQGSGNQ</sequence>
<evidence type="ECO:0000259" key="6">
    <source>
        <dbReference type="PROSITE" id="PS50102"/>
    </source>
</evidence>
<keyword evidence="8" id="KW-1185">Reference proteome</keyword>
<dbReference type="SMART" id="SM00360">
    <property type="entry name" value="RRM"/>
    <property type="match status" value="1"/>
</dbReference>
<dbReference type="PROSITE" id="PS50102">
    <property type="entry name" value="RRM"/>
    <property type="match status" value="1"/>
</dbReference>
<evidence type="ECO:0000256" key="3">
    <source>
        <dbReference type="ARBA" id="ARBA00023242"/>
    </source>
</evidence>
<keyword evidence="2 4" id="KW-0694">RNA-binding</keyword>
<dbReference type="Proteomes" id="UP001642360">
    <property type="component" value="Unassembled WGS sequence"/>
</dbReference>
<gene>
    <name evidence="7" type="ORF">ILEXP_LOCUS16558</name>
</gene>
<dbReference type="CDD" id="cd00590">
    <property type="entry name" value="RRM_SF"/>
    <property type="match status" value="1"/>
</dbReference>
<evidence type="ECO:0000256" key="2">
    <source>
        <dbReference type="ARBA" id="ARBA00022884"/>
    </source>
</evidence>
<proteinExistence type="predicted"/>
<dbReference type="InterPro" id="IPR035979">
    <property type="entry name" value="RBD_domain_sf"/>
</dbReference>
<feature type="region of interest" description="Disordered" evidence="5">
    <location>
        <begin position="212"/>
        <end position="252"/>
    </location>
</feature>
<feature type="domain" description="RRM" evidence="6">
    <location>
        <begin position="17"/>
        <end position="90"/>
    </location>
</feature>
<comment type="caution">
    <text evidence="7">The sequence shown here is derived from an EMBL/GenBank/DDBJ whole genome shotgun (WGS) entry which is preliminary data.</text>
</comment>
<dbReference type="EMBL" id="CAUOFW020001770">
    <property type="protein sequence ID" value="CAK9148595.1"/>
    <property type="molecule type" value="Genomic_DNA"/>
</dbReference>
<dbReference type="Pfam" id="PF07744">
    <property type="entry name" value="SPOC"/>
    <property type="match status" value="1"/>
</dbReference>
<dbReference type="InterPro" id="IPR000504">
    <property type="entry name" value="RRM_dom"/>
</dbReference>
<feature type="compositionally biased region" description="Basic and acidic residues" evidence="5">
    <location>
        <begin position="230"/>
        <end position="240"/>
    </location>
</feature>
<dbReference type="GO" id="GO:0003723">
    <property type="term" value="F:RNA binding"/>
    <property type="evidence" value="ECO:0007669"/>
    <property type="project" value="UniProtKB-UniRule"/>
</dbReference>
<dbReference type="AlphaFoldDB" id="A0ABC8RUE0"/>
<dbReference type="Gene3D" id="3.30.70.330">
    <property type="match status" value="1"/>
</dbReference>
<protein>
    <recommendedName>
        <fullName evidence="6">RRM domain-containing protein</fullName>
    </recommendedName>
</protein>
<name>A0ABC8RUE0_9AQUA</name>
<accession>A0ABC8RUE0</accession>